<dbReference type="InterPro" id="IPR021853">
    <property type="entry name" value="DUF3460"/>
</dbReference>
<dbReference type="Proteomes" id="UP000228593">
    <property type="component" value="Unassembled WGS sequence"/>
</dbReference>
<gene>
    <name evidence="1" type="ORF">CR103_08085</name>
</gene>
<evidence type="ECO:0008006" key="3">
    <source>
        <dbReference type="Google" id="ProtNLM"/>
    </source>
</evidence>
<proteinExistence type="predicted"/>
<name>A0A2G8T3V5_9BURK</name>
<dbReference type="AlphaFoldDB" id="A0A2G8T3V5"/>
<protein>
    <recommendedName>
        <fullName evidence="3">DUF3460 domain-containing protein</fullName>
    </recommendedName>
</protein>
<evidence type="ECO:0000313" key="1">
    <source>
        <dbReference type="EMBL" id="PIL40368.1"/>
    </source>
</evidence>
<keyword evidence="2" id="KW-1185">Reference proteome</keyword>
<evidence type="ECO:0000313" key="2">
    <source>
        <dbReference type="Proteomes" id="UP000228593"/>
    </source>
</evidence>
<reference evidence="1 2" key="1">
    <citation type="submission" date="2017-10" db="EMBL/GenBank/DDBJ databases">
        <title>Massilia psychrophilum sp. nov., a novel purple-pigmented bacterium isolated from Tianshan glacier, Xinjiang Municipality, China.</title>
        <authorList>
            <person name="Wang H."/>
        </authorList>
    </citation>
    <scope>NUCLEOTIDE SEQUENCE [LARGE SCALE GENOMIC DNA]</scope>
    <source>
        <strain evidence="1 2">JCM 30813</strain>
    </source>
</reference>
<sequence>MKTDSVNKRVGQGGYVSEYEQFLNVFLASRPEVRADQKRGWDIWWDHQVDSTDLEPRRNDDVSEKPYKYQ</sequence>
<dbReference type="RefSeq" id="WP_099915474.1">
    <property type="nucleotide sequence ID" value="NZ_BMHS01000013.1"/>
</dbReference>
<comment type="caution">
    <text evidence="1">The sequence shown here is derived from an EMBL/GenBank/DDBJ whole genome shotgun (WGS) entry which is preliminary data.</text>
</comment>
<dbReference type="EMBL" id="PDOB01000009">
    <property type="protein sequence ID" value="PIL40368.1"/>
    <property type="molecule type" value="Genomic_DNA"/>
</dbReference>
<dbReference type="Pfam" id="PF11943">
    <property type="entry name" value="DUF3460"/>
    <property type="match status" value="1"/>
</dbReference>
<accession>A0A2G8T3V5</accession>
<organism evidence="1 2">
    <name type="scientific">Massilia psychrophila</name>
    <dbReference type="NCBI Taxonomy" id="1603353"/>
    <lineage>
        <taxon>Bacteria</taxon>
        <taxon>Pseudomonadati</taxon>
        <taxon>Pseudomonadota</taxon>
        <taxon>Betaproteobacteria</taxon>
        <taxon>Burkholderiales</taxon>
        <taxon>Oxalobacteraceae</taxon>
        <taxon>Telluria group</taxon>
        <taxon>Massilia</taxon>
    </lineage>
</organism>